<dbReference type="Proteomes" id="UP000009049">
    <property type="component" value="Chromosome"/>
</dbReference>
<dbReference type="STRING" id="313596.RB2501_12667"/>
<dbReference type="RefSeq" id="WP_015754502.1">
    <property type="nucleotide sequence ID" value="NC_013222.1"/>
</dbReference>
<dbReference type="InterPro" id="IPR006047">
    <property type="entry name" value="GH13_cat_dom"/>
</dbReference>
<evidence type="ECO:0000313" key="2">
    <source>
        <dbReference type="EMBL" id="EAR15182.1"/>
    </source>
</evidence>
<proteinExistence type="predicted"/>
<evidence type="ECO:0000313" key="3">
    <source>
        <dbReference type="Proteomes" id="UP000009049"/>
    </source>
</evidence>
<dbReference type="Gene3D" id="3.20.20.80">
    <property type="entry name" value="Glycosidases"/>
    <property type="match status" value="1"/>
</dbReference>
<organism evidence="2 3">
    <name type="scientific">Robiginitalea biformata (strain ATCC BAA-864 / DSM 15991 / KCTC 12146 / HTCC2501)</name>
    <dbReference type="NCBI Taxonomy" id="313596"/>
    <lineage>
        <taxon>Bacteria</taxon>
        <taxon>Pseudomonadati</taxon>
        <taxon>Bacteroidota</taxon>
        <taxon>Flavobacteriia</taxon>
        <taxon>Flavobacteriales</taxon>
        <taxon>Flavobacteriaceae</taxon>
        <taxon>Robiginitalea</taxon>
    </lineage>
</organism>
<dbReference type="EMBL" id="CP001712">
    <property type="protein sequence ID" value="EAR15182.1"/>
    <property type="molecule type" value="Genomic_DNA"/>
</dbReference>
<dbReference type="Pfam" id="PF00128">
    <property type="entry name" value="Alpha-amylase"/>
    <property type="match status" value="1"/>
</dbReference>
<dbReference type="InterPro" id="IPR017853">
    <property type="entry name" value="GH"/>
</dbReference>
<dbReference type="OrthoDB" id="9805159at2"/>
<dbReference type="AlphaFoldDB" id="A4CNE0"/>
<gene>
    <name evidence="2" type="ordered locus">RB2501_12667</name>
</gene>
<accession>A4CNE0</accession>
<dbReference type="eggNOG" id="COG0366">
    <property type="taxonomic scope" value="Bacteria"/>
</dbReference>
<dbReference type="SMART" id="SM00642">
    <property type="entry name" value="Aamy"/>
    <property type="match status" value="1"/>
</dbReference>
<dbReference type="PANTHER" id="PTHR47786">
    <property type="entry name" value="ALPHA-1,4-GLUCAN:MALTOSE-1-PHOSPHATE MALTOSYLTRANSFERASE"/>
    <property type="match status" value="1"/>
</dbReference>
<keyword evidence="3" id="KW-1185">Reference proteome</keyword>
<dbReference type="GO" id="GO:0005975">
    <property type="term" value="P:carbohydrate metabolic process"/>
    <property type="evidence" value="ECO:0007669"/>
    <property type="project" value="InterPro"/>
</dbReference>
<name>A4CNE0_ROBBH</name>
<dbReference type="CAZy" id="GH13">
    <property type="family name" value="Glycoside Hydrolase Family 13"/>
</dbReference>
<evidence type="ECO:0000259" key="1">
    <source>
        <dbReference type="SMART" id="SM00642"/>
    </source>
</evidence>
<dbReference type="SUPFAM" id="SSF51011">
    <property type="entry name" value="Glycosyl hydrolase domain"/>
    <property type="match status" value="1"/>
</dbReference>
<dbReference type="HOGENOM" id="CLU_032719_1_0_10"/>
<feature type="domain" description="Glycosyl hydrolase family 13 catalytic" evidence="1">
    <location>
        <begin position="11"/>
        <end position="372"/>
    </location>
</feature>
<protein>
    <submittedName>
        <fullName evidence="2">Alpha-amylase, putative</fullName>
    </submittedName>
</protein>
<dbReference type="SUPFAM" id="SSF51445">
    <property type="entry name" value="(Trans)glycosidases"/>
    <property type="match status" value="1"/>
</dbReference>
<dbReference type="KEGG" id="rbi:RB2501_12667"/>
<reference evidence="2 3" key="1">
    <citation type="journal article" date="2009" name="J. Bacteriol.">
        <title>Complete genome sequence of Robiginitalea biformata HTCC2501.</title>
        <authorList>
            <person name="Oh H.M."/>
            <person name="Giovannoni S.J."/>
            <person name="Lee K."/>
            <person name="Ferriera S."/>
            <person name="Johnson J."/>
            <person name="Cho J.C."/>
        </authorList>
    </citation>
    <scope>NUCLEOTIDE SEQUENCE [LARGE SCALE GENOMIC DNA]</scope>
    <source>
        <strain evidence="3">ATCC BAA-864 / HTCC2501 / KCTC 12146</strain>
    </source>
</reference>
<sequence>MEDASNTAIDTPVPDWLQWSNLYEVNLRQYTPEGTFAAFRNHLPRLRDMGVDILWFMPVQPVSRERRKGPMGSPYALSDYLATNPDFGSFEEFCQLVEEIHRLGMRVILDWVPNHTGWDHSWIREHPDWYIRGDSGKIIDPVNPVTGESWGWTDVAALDYGNPEMRQAMIDAMTYWVRESGIDGFRADVAHGVPVDFWEECTRTLYAIRPLFMLAEAEDSELVNSGYFTADYGWDMHHLFNEIAKSLGGAAGGRQLDQGNIAASPGEDSTATADALEIDRQLSRQAERYRRGLKMYFTSNHDENAWAGTEFRRMGAAHLVFAVIAATLRGIPLVYSGQEAAMDRQLAFFEKDEISWGDYPYTDFYKALNELRHRNRALWNTEGGGRVVKIPTGVDRWVYAFTRGFETDRVVVVLNLSTHPREAVLGGLGYSGEYKRIFGGQSGFLGPGDTLVLEPLEYRVYSNR</sequence>
<dbReference type="PANTHER" id="PTHR47786:SF2">
    <property type="entry name" value="GLYCOSYL HYDROLASE FAMILY 13 CATALYTIC DOMAIN-CONTAINING PROTEIN"/>
    <property type="match status" value="1"/>
</dbReference>
<dbReference type="CDD" id="cd11313">
    <property type="entry name" value="AmyAc_arch_bac_AmyA"/>
    <property type="match status" value="1"/>
</dbReference>